<reference evidence="3" key="2">
    <citation type="submission" date="2013-12" db="EMBL/GenBank/DDBJ databases">
        <title>Evolution of pathogenesis and genome organization in the Tremellales.</title>
        <authorList>
            <person name="Cuomo C."/>
            <person name="Litvintseva A."/>
            <person name="Heitman J."/>
            <person name="Chen Y."/>
            <person name="Sun S."/>
            <person name="Springer D."/>
            <person name="Dromer F."/>
            <person name="Young S."/>
            <person name="Zeng Q."/>
            <person name="Chapman S."/>
            <person name="Gujja S."/>
            <person name="Saif S."/>
            <person name="Birren B."/>
        </authorList>
    </citation>
    <scope>NUCLEOTIDE SEQUENCE [LARGE SCALE GENOMIC DNA]</scope>
    <source>
        <strain evidence="3">CBS 10435</strain>
    </source>
</reference>
<dbReference type="Gene3D" id="1.25.10.10">
    <property type="entry name" value="Leucine-rich Repeat Variant"/>
    <property type="match status" value="2"/>
</dbReference>
<evidence type="ECO:0000313" key="2">
    <source>
        <dbReference type="EMBL" id="OCF61621.1"/>
    </source>
</evidence>
<dbReference type="EMBL" id="KI669459">
    <property type="protein sequence ID" value="OCF61621.1"/>
    <property type="molecule type" value="Genomic_DNA"/>
</dbReference>
<feature type="compositionally biased region" description="Acidic residues" evidence="1">
    <location>
        <begin position="268"/>
        <end position="280"/>
    </location>
</feature>
<dbReference type="InterPro" id="IPR016024">
    <property type="entry name" value="ARM-type_fold"/>
</dbReference>
<evidence type="ECO:0000256" key="1">
    <source>
        <dbReference type="SAM" id="MobiDB-lite"/>
    </source>
</evidence>
<name>A0A1B9J1E6_9TREE</name>
<dbReference type="STRING" id="1331196.A0A1B9J1E6"/>
<dbReference type="GO" id="GO:0005085">
    <property type="term" value="F:guanyl-nucleotide exchange factor activity"/>
    <property type="evidence" value="ECO:0007669"/>
    <property type="project" value="InterPro"/>
</dbReference>
<dbReference type="InterPro" id="IPR011989">
    <property type="entry name" value="ARM-like"/>
</dbReference>
<accession>A0A1B9J1E6</accession>
<dbReference type="SUPFAM" id="SSF48371">
    <property type="entry name" value="ARM repeat"/>
    <property type="match status" value="1"/>
</dbReference>
<organism evidence="2 3">
    <name type="scientific">Kwoniella mangroviensis CBS 10435</name>
    <dbReference type="NCBI Taxonomy" id="1331196"/>
    <lineage>
        <taxon>Eukaryota</taxon>
        <taxon>Fungi</taxon>
        <taxon>Dikarya</taxon>
        <taxon>Basidiomycota</taxon>
        <taxon>Agaricomycotina</taxon>
        <taxon>Tremellomycetes</taxon>
        <taxon>Tremellales</taxon>
        <taxon>Cryptococcaceae</taxon>
        <taxon>Kwoniella</taxon>
    </lineage>
</organism>
<evidence type="ECO:0000313" key="3">
    <source>
        <dbReference type="Proteomes" id="UP000092583"/>
    </source>
</evidence>
<dbReference type="Proteomes" id="UP000092583">
    <property type="component" value="Unassembled WGS sequence"/>
</dbReference>
<reference evidence="2 3" key="1">
    <citation type="submission" date="2013-07" db="EMBL/GenBank/DDBJ databases">
        <title>The Genome Sequence of Kwoniella mangroviensis CBS10435.</title>
        <authorList>
            <consortium name="The Broad Institute Genome Sequencing Platform"/>
            <person name="Cuomo C."/>
            <person name="Litvintseva A."/>
            <person name="Chen Y."/>
            <person name="Heitman J."/>
            <person name="Sun S."/>
            <person name="Springer D."/>
            <person name="Dromer F."/>
            <person name="Young S.K."/>
            <person name="Zeng Q."/>
            <person name="Gargeya S."/>
            <person name="Fitzgerald M."/>
            <person name="Abouelleil A."/>
            <person name="Alvarado L."/>
            <person name="Berlin A.M."/>
            <person name="Chapman S.B."/>
            <person name="Dewar J."/>
            <person name="Goldberg J."/>
            <person name="Griggs A."/>
            <person name="Gujja S."/>
            <person name="Hansen M."/>
            <person name="Howarth C."/>
            <person name="Imamovic A."/>
            <person name="Larimer J."/>
            <person name="McCowan C."/>
            <person name="Murphy C."/>
            <person name="Pearson M."/>
            <person name="Priest M."/>
            <person name="Roberts A."/>
            <person name="Saif S."/>
            <person name="Shea T."/>
            <person name="Sykes S."/>
            <person name="Wortman J."/>
            <person name="Nusbaum C."/>
            <person name="Birren B."/>
        </authorList>
    </citation>
    <scope>NUCLEOTIDE SEQUENCE [LARGE SCALE GENOMIC DNA]</scope>
    <source>
        <strain evidence="2 3">CBS 10435</strain>
    </source>
</reference>
<proteinExistence type="predicted"/>
<feature type="region of interest" description="Disordered" evidence="1">
    <location>
        <begin position="261"/>
        <end position="285"/>
    </location>
</feature>
<dbReference type="InterPro" id="IPR040144">
    <property type="entry name" value="RAP1GDS1"/>
</dbReference>
<keyword evidence="3" id="KW-1185">Reference proteome</keyword>
<sequence length="565" mass="61862">MAQIDDQGNQPQQGVIDLVEQLLVLADKNNGQAELLPVLDQLAVVLRDASTRVPLGQTDLPQILVGLLKSQDEQVLRQVGRVAANLVIGCDENRERLIVVGYIDSVLSTRAFDSQSQPEPESSTLSLTASIHNLVVEKHAAVISALKQDLPLRTLLEFARRWTNIFYELDPLDPTVTIIRWTWSILSIVLEEPPSSLDASTFDIFILPFSSTSSDIDTHLHIITSASDILEAILAPEGPVHQQILPHLDVLLEFVEKAEVPEEAKEETQDEDEGSDEDETPDRTKSLASAKAAIIRVLVGLSSEIPSASPFWQRMRSWLSMKYRSDLVNCALLSSGNSIKDACSARSLLEGDSSLLPVILPLLSPFTPATTQHAVIGLVRNLSVPIETKTILGEAGVVERLAEMQVWSQEKDLLGSVQGGAAVILKNLCRNDVKNSHRFLAQPLDPLLDLIKRAEDPALTFECTRLLVNIIKSLSLAKEPLNPVADQRIVDALVRMLVDGAQYMILQSESVIALTLLATFGGGQMRTIVSASLEGPGVQAVQTLAENPRREIKENAQALLDFIDR</sequence>
<evidence type="ECO:0008006" key="4">
    <source>
        <dbReference type="Google" id="ProtNLM"/>
    </source>
</evidence>
<dbReference type="PANTHER" id="PTHR10957">
    <property type="entry name" value="RAP1 GTPASE-GDP DISSOCIATION STIMULATOR 1"/>
    <property type="match status" value="1"/>
</dbReference>
<dbReference type="OrthoDB" id="26149at2759"/>
<protein>
    <recommendedName>
        <fullName evidence="4">ARM repeat-containing protein</fullName>
    </recommendedName>
</protein>
<gene>
    <name evidence="2" type="ORF">L486_01278</name>
</gene>
<dbReference type="AlphaFoldDB" id="A0A1B9J1E6"/>